<dbReference type="STRING" id="1322246.BN4_12652"/>
<dbReference type="Gene3D" id="1.25.40.10">
    <property type="entry name" value="Tetratricopeptide repeat domain"/>
    <property type="match status" value="1"/>
</dbReference>
<proteinExistence type="predicted"/>
<sequence length="183" mass="20440">MSIFSGLVPASRKAEKNFTRARAAEMRNSSDQARKYFAIAAQAFDALRAAKESQRQGLRPSHLVMAGICYTRLGRDKDALLVLDTCLEHKEIPDAYLHAGYAAAHLNKMDMAAEYWAHYPLWAEQPHMAATLKKLVADIHRGNTSKEAICQAVVTAVHEQDRLNMQAQSFATEGTTIPRHRGY</sequence>
<dbReference type="KEGG" id="dpi:BN4_12652"/>
<gene>
    <name evidence="1" type="ordered locus">BN4_12652</name>
</gene>
<dbReference type="AlphaFoldDB" id="M1WMQ6"/>
<dbReference type="OrthoDB" id="5457186at2"/>
<dbReference type="BioCyc" id="DPIE1322246:BN4_RS13310-MONOMER"/>
<evidence type="ECO:0000313" key="2">
    <source>
        <dbReference type="Proteomes" id="UP000011724"/>
    </source>
</evidence>
<dbReference type="InterPro" id="IPR011990">
    <property type="entry name" value="TPR-like_helical_dom_sf"/>
</dbReference>
<evidence type="ECO:0000313" key="1">
    <source>
        <dbReference type="EMBL" id="CCH49885.1"/>
    </source>
</evidence>
<reference evidence="1 2" key="1">
    <citation type="journal article" date="2013" name="PLoS ONE">
        <title>The first genomic and proteomic characterization of a deep-sea sulfate reducer: insights into the piezophilic lifestyle of Desulfovibrio piezophilus.</title>
        <authorList>
            <person name="Pradel N."/>
            <person name="Ji B."/>
            <person name="Gimenez G."/>
            <person name="Talla E."/>
            <person name="Lenoble P."/>
            <person name="Garel M."/>
            <person name="Tamburini C."/>
            <person name="Fourquet P."/>
            <person name="Lebrun R."/>
            <person name="Bertin P."/>
            <person name="Denis Y."/>
            <person name="Pophillat M."/>
            <person name="Barbe V."/>
            <person name="Ollivier B."/>
            <person name="Dolla A."/>
        </authorList>
    </citation>
    <scope>NUCLEOTIDE SEQUENCE [LARGE SCALE GENOMIC DNA]</scope>
    <source>
        <strain evidence="2">DSM 10523 / SB164P1</strain>
    </source>
</reference>
<keyword evidence="2" id="KW-1185">Reference proteome</keyword>
<dbReference type="SUPFAM" id="SSF48452">
    <property type="entry name" value="TPR-like"/>
    <property type="match status" value="1"/>
</dbReference>
<dbReference type="eggNOG" id="ENOG503182G">
    <property type="taxonomic scope" value="Bacteria"/>
</dbReference>
<protein>
    <submittedName>
        <fullName evidence="1">Uncharacterized protein</fullName>
    </submittedName>
</protein>
<accession>M1WMQ6</accession>
<organism evidence="1 2">
    <name type="scientific">Pseudodesulfovibrio piezophilus (strain DSM 21447 / JCM 15486 / C1TLV30)</name>
    <name type="common">Desulfovibrio piezophilus</name>
    <dbReference type="NCBI Taxonomy" id="1322246"/>
    <lineage>
        <taxon>Bacteria</taxon>
        <taxon>Pseudomonadati</taxon>
        <taxon>Thermodesulfobacteriota</taxon>
        <taxon>Desulfovibrionia</taxon>
        <taxon>Desulfovibrionales</taxon>
        <taxon>Desulfovibrionaceae</taxon>
    </lineage>
</organism>
<name>M1WMQ6_PSEP2</name>
<dbReference type="Proteomes" id="UP000011724">
    <property type="component" value="Chromosome"/>
</dbReference>
<dbReference type="PATRIC" id="fig|879567.3.peg.2840"/>
<reference evidence="2" key="2">
    <citation type="journal article" date="2013" name="Stand. Genomic Sci.">
        <title>Complete genome sequence of Desulfocapsa sulfexigens, a marine deltaproteobacterium specialized in disproportionating inorganic sulfur compounds.</title>
        <authorList>
            <person name="Finster K.W."/>
            <person name="Kjeldsen K.U."/>
            <person name="Kube M."/>
            <person name="Reinhardt R."/>
            <person name="Mussmann M."/>
            <person name="Amann R."/>
            <person name="Schreiber L."/>
        </authorList>
    </citation>
    <scope>NUCLEOTIDE SEQUENCE [LARGE SCALE GENOMIC DNA]</scope>
    <source>
        <strain evidence="2">DSM 10523 / SB164P1</strain>
    </source>
</reference>
<dbReference type="EMBL" id="FO203427">
    <property type="protein sequence ID" value="CCH49885.1"/>
    <property type="molecule type" value="Genomic_DNA"/>
</dbReference>
<dbReference type="RefSeq" id="WP_015415928.1">
    <property type="nucleotide sequence ID" value="NC_020409.1"/>
</dbReference>
<dbReference type="HOGENOM" id="CLU_1479785_0_0_7"/>